<dbReference type="SUPFAM" id="SSF51735">
    <property type="entry name" value="NAD(P)-binding Rossmann-fold domains"/>
    <property type="match status" value="1"/>
</dbReference>
<dbReference type="Gene3D" id="3.40.50.720">
    <property type="entry name" value="NAD(P)-binding Rossmann-like Domain"/>
    <property type="match status" value="1"/>
</dbReference>
<dbReference type="PANTHER" id="PTHR24320:SF236">
    <property type="entry name" value="SHORT-CHAIN DEHYDROGENASE-RELATED"/>
    <property type="match status" value="1"/>
</dbReference>
<gene>
    <name evidence="4" type="ORF">B0T22DRAFT_177731</name>
</gene>
<comment type="similarity">
    <text evidence="1">Belongs to the short-chain dehydrogenases/reductases (SDR) family.</text>
</comment>
<evidence type="ECO:0000313" key="5">
    <source>
        <dbReference type="Proteomes" id="UP001270362"/>
    </source>
</evidence>
<evidence type="ECO:0008006" key="6">
    <source>
        <dbReference type="Google" id="ProtNLM"/>
    </source>
</evidence>
<accession>A0AAE0XCE2</accession>
<evidence type="ECO:0000313" key="4">
    <source>
        <dbReference type="EMBL" id="KAK3689752.1"/>
    </source>
</evidence>
<organism evidence="4 5">
    <name type="scientific">Podospora appendiculata</name>
    <dbReference type="NCBI Taxonomy" id="314037"/>
    <lineage>
        <taxon>Eukaryota</taxon>
        <taxon>Fungi</taxon>
        <taxon>Dikarya</taxon>
        <taxon>Ascomycota</taxon>
        <taxon>Pezizomycotina</taxon>
        <taxon>Sordariomycetes</taxon>
        <taxon>Sordariomycetidae</taxon>
        <taxon>Sordariales</taxon>
        <taxon>Podosporaceae</taxon>
        <taxon>Podospora</taxon>
    </lineage>
</organism>
<proteinExistence type="inferred from homology"/>
<evidence type="ECO:0000256" key="1">
    <source>
        <dbReference type="ARBA" id="ARBA00006484"/>
    </source>
</evidence>
<name>A0AAE0XCE2_9PEZI</name>
<evidence type="ECO:0000256" key="3">
    <source>
        <dbReference type="ARBA" id="ARBA00023002"/>
    </source>
</evidence>
<dbReference type="PANTHER" id="PTHR24320">
    <property type="entry name" value="RETINOL DEHYDROGENASE"/>
    <property type="match status" value="1"/>
</dbReference>
<sequence length="354" mass="37983">MGAQWSQFFPPHPTFTEANVGSQSGKVFLVTGGASGIGLELVKLLYRKGARVYLAGRSEAKARLAMAEIQADAPAAGSESSGSLDFLHLELDDLRSIKDSVDEFKRRESKLDVLWNNAGVSQPPLGSVSKQGIELQLATNCLGPFLLTQLLLPLLEAAAAESTTAPGAVRVVWTSSQIVELSAPPQGLVMAEIHAPPRDKTRSYVNSKTGNLFLAAELARRQSAPGGKKIVSVALNPGAASTHLFRHTPLLWYVAWPLMHSPVLAAYTQLYAGLSGDVAAEDEERGFCYVVPWGRVSTGLRADLLAATRVEEDGGSGRAREFWGYCAAVTNDYITDGMKGLVAQVNDSIEDEMR</sequence>
<dbReference type="Proteomes" id="UP001270362">
    <property type="component" value="Unassembled WGS sequence"/>
</dbReference>
<keyword evidence="3" id="KW-0560">Oxidoreductase</keyword>
<dbReference type="EMBL" id="JAULSO010000002">
    <property type="protein sequence ID" value="KAK3689752.1"/>
    <property type="molecule type" value="Genomic_DNA"/>
</dbReference>
<dbReference type="AlphaFoldDB" id="A0AAE0XCE2"/>
<protein>
    <recommendedName>
        <fullName evidence="6">NAD(P)-binding protein</fullName>
    </recommendedName>
</protein>
<keyword evidence="2" id="KW-0521">NADP</keyword>
<comment type="caution">
    <text evidence="4">The sequence shown here is derived from an EMBL/GenBank/DDBJ whole genome shotgun (WGS) entry which is preliminary data.</text>
</comment>
<dbReference type="InterPro" id="IPR002347">
    <property type="entry name" value="SDR_fam"/>
</dbReference>
<dbReference type="GO" id="GO:0016491">
    <property type="term" value="F:oxidoreductase activity"/>
    <property type="evidence" value="ECO:0007669"/>
    <property type="project" value="UniProtKB-KW"/>
</dbReference>
<evidence type="ECO:0000256" key="2">
    <source>
        <dbReference type="ARBA" id="ARBA00022857"/>
    </source>
</evidence>
<keyword evidence="5" id="KW-1185">Reference proteome</keyword>
<dbReference type="InterPro" id="IPR036291">
    <property type="entry name" value="NAD(P)-bd_dom_sf"/>
</dbReference>
<dbReference type="PRINTS" id="PR00081">
    <property type="entry name" value="GDHRDH"/>
</dbReference>
<dbReference type="Pfam" id="PF00106">
    <property type="entry name" value="adh_short"/>
    <property type="match status" value="1"/>
</dbReference>
<reference evidence="4" key="1">
    <citation type="journal article" date="2023" name="Mol. Phylogenet. Evol.">
        <title>Genome-scale phylogeny and comparative genomics of the fungal order Sordariales.</title>
        <authorList>
            <person name="Hensen N."/>
            <person name="Bonometti L."/>
            <person name="Westerberg I."/>
            <person name="Brannstrom I.O."/>
            <person name="Guillou S."/>
            <person name="Cros-Aarteil S."/>
            <person name="Calhoun S."/>
            <person name="Haridas S."/>
            <person name="Kuo A."/>
            <person name="Mondo S."/>
            <person name="Pangilinan J."/>
            <person name="Riley R."/>
            <person name="LaButti K."/>
            <person name="Andreopoulos B."/>
            <person name="Lipzen A."/>
            <person name="Chen C."/>
            <person name="Yan M."/>
            <person name="Daum C."/>
            <person name="Ng V."/>
            <person name="Clum A."/>
            <person name="Steindorff A."/>
            <person name="Ohm R.A."/>
            <person name="Martin F."/>
            <person name="Silar P."/>
            <person name="Natvig D.O."/>
            <person name="Lalanne C."/>
            <person name="Gautier V."/>
            <person name="Ament-Velasquez S.L."/>
            <person name="Kruys A."/>
            <person name="Hutchinson M.I."/>
            <person name="Powell A.J."/>
            <person name="Barry K."/>
            <person name="Miller A.N."/>
            <person name="Grigoriev I.V."/>
            <person name="Debuchy R."/>
            <person name="Gladieux P."/>
            <person name="Hiltunen Thoren M."/>
            <person name="Johannesson H."/>
        </authorList>
    </citation>
    <scope>NUCLEOTIDE SEQUENCE</scope>
    <source>
        <strain evidence="4">CBS 314.62</strain>
    </source>
</reference>
<reference evidence="4" key="2">
    <citation type="submission" date="2023-06" db="EMBL/GenBank/DDBJ databases">
        <authorList>
            <consortium name="Lawrence Berkeley National Laboratory"/>
            <person name="Haridas S."/>
            <person name="Hensen N."/>
            <person name="Bonometti L."/>
            <person name="Westerberg I."/>
            <person name="Brannstrom I.O."/>
            <person name="Guillou S."/>
            <person name="Cros-Aarteil S."/>
            <person name="Calhoun S."/>
            <person name="Kuo A."/>
            <person name="Mondo S."/>
            <person name="Pangilinan J."/>
            <person name="Riley R."/>
            <person name="Labutti K."/>
            <person name="Andreopoulos B."/>
            <person name="Lipzen A."/>
            <person name="Chen C."/>
            <person name="Yanf M."/>
            <person name="Daum C."/>
            <person name="Ng V."/>
            <person name="Clum A."/>
            <person name="Steindorff A."/>
            <person name="Ohm R."/>
            <person name="Martin F."/>
            <person name="Silar P."/>
            <person name="Natvig D."/>
            <person name="Lalanne C."/>
            <person name="Gautier V."/>
            <person name="Ament-Velasquez S.L."/>
            <person name="Kruys A."/>
            <person name="Hutchinson M.I."/>
            <person name="Powell A.J."/>
            <person name="Barry K."/>
            <person name="Miller A.N."/>
            <person name="Grigoriev I.V."/>
            <person name="Debuchy R."/>
            <person name="Gladieux P."/>
            <person name="Thoren M.H."/>
            <person name="Johannesson H."/>
        </authorList>
    </citation>
    <scope>NUCLEOTIDE SEQUENCE</scope>
    <source>
        <strain evidence="4">CBS 314.62</strain>
    </source>
</reference>